<comment type="caution">
    <text evidence="1">The sequence shown here is derived from an EMBL/GenBank/DDBJ whole genome shotgun (WGS) entry which is preliminary data.</text>
</comment>
<dbReference type="AlphaFoldDB" id="V6HY61"/>
<name>V6HY61_9LEPT</name>
<proteinExistence type="predicted"/>
<accession>V6HY61</accession>
<evidence type="ECO:0000313" key="1">
    <source>
        <dbReference type="EMBL" id="EQA61987.1"/>
    </source>
</evidence>
<organism evidence="1 2">
    <name type="scientific">Leptospira alexanderi serovar Manhao 3 str. L 60</name>
    <dbReference type="NCBI Taxonomy" id="1049759"/>
    <lineage>
        <taxon>Bacteria</taxon>
        <taxon>Pseudomonadati</taxon>
        <taxon>Spirochaetota</taxon>
        <taxon>Spirochaetia</taxon>
        <taxon>Leptospirales</taxon>
        <taxon>Leptospiraceae</taxon>
        <taxon>Leptospira</taxon>
    </lineage>
</organism>
<keyword evidence="2" id="KW-1185">Reference proteome</keyword>
<dbReference type="Proteomes" id="UP000018747">
    <property type="component" value="Unassembled WGS sequence"/>
</dbReference>
<sequence length="131" mass="15543">MLAQSQGREYIQSNLSIKFGTYEKIRERDTSKKNIRNPIGKENPQNVLLKNLYSKKNTNEGMYETKLIEYEGKFHPIKKYIVDLREMTQANKAKVVSSYRRIIQALYRKQSGYFGRKTCYSFLFNDNNKRP</sequence>
<protein>
    <submittedName>
        <fullName evidence="1">Uncharacterized protein</fullName>
    </submittedName>
</protein>
<evidence type="ECO:0000313" key="2">
    <source>
        <dbReference type="Proteomes" id="UP000018747"/>
    </source>
</evidence>
<dbReference type="OrthoDB" id="1100338at2"/>
<dbReference type="EMBL" id="AHMT02000041">
    <property type="protein sequence ID" value="EQA61987.1"/>
    <property type="molecule type" value="Genomic_DNA"/>
</dbReference>
<gene>
    <name evidence="1" type="ORF">LEP1GSC062_2050</name>
</gene>
<reference evidence="1" key="1">
    <citation type="submission" date="2013-05" db="EMBL/GenBank/DDBJ databases">
        <authorList>
            <person name="Harkins D.M."/>
            <person name="Durkin A.S."/>
            <person name="Brinkac L.M."/>
            <person name="Haft D.H."/>
            <person name="Selengut J.D."/>
            <person name="Sanka R."/>
            <person name="DePew J."/>
            <person name="Purushe J."/>
            <person name="Hartskeerl R.A."/>
            <person name="Ahmed A."/>
            <person name="van der Linden H."/>
            <person name="Goris M.G.A."/>
            <person name="Vinetz J.M."/>
            <person name="Sutton G.G."/>
            <person name="Nierman W.C."/>
            <person name="Fouts D.E."/>
        </authorList>
    </citation>
    <scope>NUCLEOTIDE SEQUENCE [LARGE SCALE GENOMIC DNA]</scope>
    <source>
        <strain evidence="1">L 60</strain>
    </source>
</reference>
<dbReference type="RefSeq" id="WP_020984532.1">
    <property type="nucleotide sequence ID" value="NZ_AHMT02000041.1"/>
</dbReference>